<dbReference type="AlphaFoldDB" id="A0A1G7LYT8"/>
<feature type="transmembrane region" description="Helical" evidence="1">
    <location>
        <begin position="97"/>
        <end position="118"/>
    </location>
</feature>
<sequence>MIIINVKTIFEPLHKTIVKDIKCPNCQAKDHVEIVVYQKHTDTGWIYKVTKILTGTAYCLNCNTDIPNVKWTPEIESAFEKLKTESPVQKSYIKLSFLFKLLLCFLAIMAVVIAYFIYSLSNEGKIKQKILQTPTVNNKLLISHAVREDYTKTNDLGNSWAVIKKIDGDTIIIQFSTQKVPLEQLNDSEPPKTSYDGKIYKIKKEAFQNEEKITEYHQEKGMGLNYAYIWKYKEE</sequence>
<name>A0A1G7LYT8_9FLAO</name>
<dbReference type="Proteomes" id="UP000182114">
    <property type="component" value="Unassembled WGS sequence"/>
</dbReference>
<evidence type="ECO:0000256" key="1">
    <source>
        <dbReference type="SAM" id="Phobius"/>
    </source>
</evidence>
<dbReference type="EMBL" id="FNBD01000023">
    <property type="protein sequence ID" value="SDF54119.1"/>
    <property type="molecule type" value="Genomic_DNA"/>
</dbReference>
<organism evidence="2 3">
    <name type="scientific">Cellulophaga baltica</name>
    <dbReference type="NCBI Taxonomy" id="76594"/>
    <lineage>
        <taxon>Bacteria</taxon>
        <taxon>Pseudomonadati</taxon>
        <taxon>Bacteroidota</taxon>
        <taxon>Flavobacteriia</taxon>
        <taxon>Flavobacteriales</taxon>
        <taxon>Flavobacteriaceae</taxon>
        <taxon>Cellulophaga</taxon>
    </lineage>
</organism>
<reference evidence="3" key="1">
    <citation type="submission" date="2016-10" db="EMBL/GenBank/DDBJ databases">
        <authorList>
            <person name="Varghese N."/>
            <person name="Submissions S."/>
        </authorList>
    </citation>
    <scope>NUCLEOTIDE SEQUENCE [LARGE SCALE GENOMIC DNA]</scope>
    <source>
        <strain evidence="3">DSM 24729</strain>
    </source>
</reference>
<keyword evidence="1" id="KW-1133">Transmembrane helix</keyword>
<dbReference type="RefSeq" id="WP_074539557.1">
    <property type="nucleotide sequence ID" value="NZ_FNBD01000023.1"/>
</dbReference>
<keyword evidence="1" id="KW-0812">Transmembrane</keyword>
<keyword evidence="3" id="KW-1185">Reference proteome</keyword>
<proteinExistence type="predicted"/>
<gene>
    <name evidence="2" type="ORF">SAMN04487992_12312</name>
</gene>
<evidence type="ECO:0000313" key="2">
    <source>
        <dbReference type="EMBL" id="SDF54119.1"/>
    </source>
</evidence>
<protein>
    <submittedName>
        <fullName evidence="2">Uncharacterized protein</fullName>
    </submittedName>
</protein>
<evidence type="ECO:0000313" key="3">
    <source>
        <dbReference type="Proteomes" id="UP000182114"/>
    </source>
</evidence>
<accession>A0A1G7LYT8</accession>
<keyword evidence="1" id="KW-0472">Membrane</keyword>